<evidence type="ECO:0000313" key="2">
    <source>
        <dbReference type="Proteomes" id="UP000824881"/>
    </source>
</evidence>
<keyword evidence="2" id="KW-1185">Reference proteome</keyword>
<dbReference type="Proteomes" id="UP000824881">
    <property type="component" value="Unassembled WGS sequence"/>
</dbReference>
<comment type="caution">
    <text evidence="1">The sequence shown here is derived from an EMBL/GenBank/DDBJ whole genome shotgun (WGS) entry which is preliminary data.</text>
</comment>
<organism evidence="1 2">
    <name type="scientific">Pleurotus cornucopiae</name>
    <name type="common">Cornucopia mushroom</name>
    <dbReference type="NCBI Taxonomy" id="5321"/>
    <lineage>
        <taxon>Eukaryota</taxon>
        <taxon>Fungi</taxon>
        <taxon>Dikarya</taxon>
        <taxon>Basidiomycota</taxon>
        <taxon>Agaricomycotina</taxon>
        <taxon>Agaricomycetes</taxon>
        <taxon>Agaricomycetidae</taxon>
        <taxon>Agaricales</taxon>
        <taxon>Pleurotineae</taxon>
        <taxon>Pleurotaceae</taxon>
        <taxon>Pleurotus</taxon>
    </lineage>
</organism>
<proteinExistence type="predicted"/>
<dbReference type="EMBL" id="WQMT02000005">
    <property type="protein sequence ID" value="KAG9222322.1"/>
    <property type="molecule type" value="Genomic_DNA"/>
</dbReference>
<name>A0ACB7IVP5_PLECO</name>
<reference evidence="1 2" key="1">
    <citation type="journal article" date="2021" name="Appl. Environ. Microbiol.">
        <title>Genetic linkage and physical mapping for an oyster mushroom Pleurotus cornucopiae and QTL analysis for the trait cap color.</title>
        <authorList>
            <person name="Zhang Y."/>
            <person name="Gao W."/>
            <person name="Sonnenberg A."/>
            <person name="Chen Q."/>
            <person name="Zhang J."/>
            <person name="Huang C."/>
        </authorList>
    </citation>
    <scope>NUCLEOTIDE SEQUENCE [LARGE SCALE GENOMIC DNA]</scope>
    <source>
        <strain evidence="1">CCMSSC00406</strain>
    </source>
</reference>
<accession>A0ACB7IVP5</accession>
<sequence length="183" mass="20383">MHTTATVAPRLRPQPSPLPPPQVSSSPYPQRTQPQAYPHQRHPYNNATISAVYSSNKLNLTIRDSTSPPTVTSALAATKERKADSEKMGRSRGRSQQVSRAALARKASEERRVKGEIEANRGRGAEMQTSSFSTTTITTDSTHDLDEFEYYSFQCIQLKLKLTLHRKPQCTLTADTESHSSRV</sequence>
<protein>
    <submittedName>
        <fullName evidence="1">Uncharacterized protein</fullName>
    </submittedName>
</protein>
<gene>
    <name evidence="1" type="ORF">CCMSSC00406_0002657</name>
</gene>
<evidence type="ECO:0000313" key="1">
    <source>
        <dbReference type="EMBL" id="KAG9222322.1"/>
    </source>
</evidence>